<keyword evidence="1" id="KW-0472">Membrane</keyword>
<evidence type="ECO:0000256" key="1">
    <source>
        <dbReference type="SAM" id="Phobius"/>
    </source>
</evidence>
<proteinExistence type="predicted"/>
<comment type="caution">
    <text evidence="2">The sequence shown here is derived from an EMBL/GenBank/DDBJ whole genome shotgun (WGS) entry which is preliminary data.</text>
</comment>
<evidence type="ECO:0008006" key="3">
    <source>
        <dbReference type="Google" id="ProtNLM"/>
    </source>
</evidence>
<reference evidence="2" key="1">
    <citation type="journal article" date="2014" name="Front. Microbiol.">
        <title>High frequency of phylogenetically diverse reductive dehalogenase-homologous genes in deep subseafloor sedimentary metagenomes.</title>
        <authorList>
            <person name="Kawai M."/>
            <person name="Futagami T."/>
            <person name="Toyoda A."/>
            <person name="Takaki Y."/>
            <person name="Nishi S."/>
            <person name="Hori S."/>
            <person name="Arai W."/>
            <person name="Tsubouchi T."/>
            <person name="Morono Y."/>
            <person name="Uchiyama I."/>
            <person name="Ito T."/>
            <person name="Fujiyama A."/>
            <person name="Inagaki F."/>
            <person name="Takami H."/>
        </authorList>
    </citation>
    <scope>NUCLEOTIDE SEQUENCE</scope>
    <source>
        <strain evidence="2">Expedition CK06-06</strain>
    </source>
</reference>
<dbReference type="AlphaFoldDB" id="X0ZFM4"/>
<dbReference type="Pfam" id="PF11666">
    <property type="entry name" value="DUF2933"/>
    <property type="match status" value="1"/>
</dbReference>
<feature type="transmembrane region" description="Helical" evidence="1">
    <location>
        <begin position="40"/>
        <end position="57"/>
    </location>
</feature>
<name>X0ZFM4_9ZZZZ</name>
<gene>
    <name evidence="2" type="ORF">S01H4_18207</name>
</gene>
<keyword evidence="1" id="KW-1133">Transmembrane helix</keyword>
<dbReference type="EMBL" id="BART01008061">
    <property type="protein sequence ID" value="GAG68084.1"/>
    <property type="molecule type" value="Genomic_DNA"/>
</dbReference>
<protein>
    <recommendedName>
        <fullName evidence="3">DUF2933 domain-containing protein</fullName>
    </recommendedName>
</protein>
<evidence type="ECO:0000313" key="2">
    <source>
        <dbReference type="EMBL" id="GAG68084.1"/>
    </source>
</evidence>
<dbReference type="InterPro" id="IPR021682">
    <property type="entry name" value="DUF2933"/>
</dbReference>
<organism evidence="2">
    <name type="scientific">marine sediment metagenome</name>
    <dbReference type="NCBI Taxonomy" id="412755"/>
    <lineage>
        <taxon>unclassified sequences</taxon>
        <taxon>metagenomes</taxon>
        <taxon>ecological metagenomes</taxon>
    </lineage>
</organism>
<keyword evidence="1" id="KW-0812">Transmembrane</keyword>
<feature type="transmembrane region" description="Helical" evidence="1">
    <location>
        <begin position="12"/>
        <end position="34"/>
    </location>
</feature>
<sequence>MIKWIFTKIKQNHFLAMALCCAIPIVGILALSAFGVLGSWAYMLMILICPLGHIFMMRGMHSANAGSNTHPEIKKLEHK</sequence>
<accession>X0ZFM4</accession>